<evidence type="ECO:0000256" key="8">
    <source>
        <dbReference type="ARBA" id="ARBA00023166"/>
    </source>
</evidence>
<feature type="domain" description="Rhodanese" evidence="16">
    <location>
        <begin position="17"/>
        <end position="58"/>
    </location>
</feature>
<evidence type="ECO:0000313" key="18">
    <source>
        <dbReference type="Proteomes" id="UP000199632"/>
    </source>
</evidence>
<keyword evidence="8" id="KW-1207">Sterol metabolism</keyword>
<comment type="cofactor">
    <cofactor evidence="1">
        <name>FAD</name>
        <dbReference type="ChEBI" id="CHEBI:57692"/>
    </cofactor>
</comment>
<evidence type="ECO:0000256" key="4">
    <source>
        <dbReference type="ARBA" id="ARBA00022630"/>
    </source>
</evidence>
<dbReference type="EMBL" id="FNQB01000001">
    <property type="protein sequence ID" value="SDY70912.1"/>
    <property type="molecule type" value="Genomic_DNA"/>
</dbReference>
<evidence type="ECO:0000256" key="3">
    <source>
        <dbReference type="ARBA" id="ARBA00022548"/>
    </source>
</evidence>
<dbReference type="PROSITE" id="PS50206">
    <property type="entry name" value="RHODANESE_3"/>
    <property type="match status" value="1"/>
</dbReference>
<dbReference type="Proteomes" id="UP000199632">
    <property type="component" value="Unassembled WGS sequence"/>
</dbReference>
<organism evidence="17 18">
    <name type="scientific">Asanoa ishikariensis</name>
    <dbReference type="NCBI Taxonomy" id="137265"/>
    <lineage>
        <taxon>Bacteria</taxon>
        <taxon>Bacillati</taxon>
        <taxon>Actinomycetota</taxon>
        <taxon>Actinomycetes</taxon>
        <taxon>Micromonosporales</taxon>
        <taxon>Micromonosporaceae</taxon>
        <taxon>Asanoa</taxon>
    </lineage>
</organism>
<name>A0A1H3M2H4_9ACTN</name>
<evidence type="ECO:0000256" key="7">
    <source>
        <dbReference type="ARBA" id="ARBA00023098"/>
    </source>
</evidence>
<dbReference type="EC" id="5.3.3.1" evidence="11"/>
<keyword evidence="6" id="KW-0560">Oxidoreductase</keyword>
<evidence type="ECO:0000256" key="14">
    <source>
        <dbReference type="ARBA" id="ARBA00049744"/>
    </source>
</evidence>
<accession>A0A1H3M2H4</accession>
<evidence type="ECO:0000256" key="5">
    <source>
        <dbReference type="ARBA" id="ARBA00022827"/>
    </source>
</evidence>
<evidence type="ECO:0000256" key="9">
    <source>
        <dbReference type="ARBA" id="ARBA00023221"/>
    </source>
</evidence>
<dbReference type="GO" id="GO:0008203">
    <property type="term" value="P:cholesterol metabolic process"/>
    <property type="evidence" value="ECO:0007669"/>
    <property type="project" value="UniProtKB-KW"/>
</dbReference>
<comment type="pathway">
    <text evidence="12">Steroid metabolism; cholesterol degradation.</text>
</comment>
<dbReference type="AlphaFoldDB" id="A0A1H3M2H4"/>
<evidence type="ECO:0000313" key="17">
    <source>
        <dbReference type="EMBL" id="SDY70912.1"/>
    </source>
</evidence>
<evidence type="ECO:0000256" key="13">
    <source>
        <dbReference type="ARBA" id="ARBA00049723"/>
    </source>
</evidence>
<sequence length="563" mass="59381">MAQYLPAGNDEGMRYDVVVIGSGFGGSVAALRLVEKGYSVLVLEAGRRFADDELPATSWRLRRFLWAPRLRCFGIQRIDVLRPASRRAAGDKVLVLSGAGVGGGSLVYANTLYEPLPDFYTDPQWQGIADWQAELAPHYDQAKRMLGVATYPLTTAADRAMRAVADRMGAGSTFHPTPVGIHFGRPGETVDDPYFGGAGPARTGCLHCGACMTGCRHGAKNSLVKNYLWLAERLGAEVRPLTTVTGVGPLSSGYAVSTVRTGGRRRSVVEADQVVFAAGALGTVRLLFSSSRALPGLSSRLGALVRTNSESILGATVPGRSKVDYSAGAAITSSFHPDARTHIEPVRYGRGSNSMGLLQSALVDGGPHRVRRLLATLARQPLTYLRTLSVRDWSRRTVIALVMQSVDNSLTLAWRRGRLVSTPGHGAPNPTWVPAGNTAARLLAEEIGGVAGGSLSEAFDIPITAHILGGAAIGASPSSGVIDPYQRVYGHAGLHVVDGAAVPANLGVNPSLTITALAERALSFWPNKGSADPRPSLGAPYAAVPRVWPSRPAVPPTAPGALR</sequence>
<dbReference type="InterPro" id="IPR036188">
    <property type="entry name" value="FAD/NAD-bd_sf"/>
</dbReference>
<dbReference type="EC" id="1.1.3.6" evidence="13"/>
<dbReference type="InterPro" id="IPR001763">
    <property type="entry name" value="Rhodanese-like_dom"/>
</dbReference>
<dbReference type="InterPro" id="IPR006076">
    <property type="entry name" value="FAD-dep_OxRdtase"/>
</dbReference>
<evidence type="ECO:0000256" key="12">
    <source>
        <dbReference type="ARBA" id="ARBA00049645"/>
    </source>
</evidence>
<evidence type="ECO:0000256" key="15">
    <source>
        <dbReference type="ARBA" id="ARBA00049778"/>
    </source>
</evidence>
<dbReference type="PANTHER" id="PTHR47470:SF1">
    <property type="entry name" value="FAD-DEPENDENT OXIDOREDUCTASE 2 FAD BINDING DOMAIN-CONTAINING PROTEIN"/>
    <property type="match status" value="1"/>
</dbReference>
<keyword evidence="10" id="KW-0413">Isomerase</keyword>
<keyword evidence="7" id="KW-0443">Lipid metabolism</keyword>
<dbReference type="GO" id="GO:0004769">
    <property type="term" value="F:steroid Delta-isomerase activity"/>
    <property type="evidence" value="ECO:0007669"/>
    <property type="project" value="UniProtKB-EC"/>
</dbReference>
<protein>
    <recommendedName>
        <fullName evidence="14">Cholesterol oxidase</fullName>
        <ecNumber evidence="13">1.1.3.6</ecNumber>
        <ecNumber evidence="11">5.3.3.1</ecNumber>
    </recommendedName>
    <alternativeName>
        <fullName evidence="15">Cholesterol isomerase</fullName>
    </alternativeName>
</protein>
<dbReference type="SUPFAM" id="SSF51905">
    <property type="entry name" value="FAD/NAD(P)-binding domain"/>
    <property type="match status" value="1"/>
</dbReference>
<dbReference type="PANTHER" id="PTHR47470">
    <property type="entry name" value="CHOLESTEROL OXIDASE"/>
    <property type="match status" value="1"/>
</dbReference>
<dbReference type="STRING" id="137265.SAMN05421684_1146"/>
<dbReference type="InterPro" id="IPR052542">
    <property type="entry name" value="Cholesterol_Oxidase"/>
</dbReference>
<evidence type="ECO:0000256" key="6">
    <source>
        <dbReference type="ARBA" id="ARBA00023002"/>
    </source>
</evidence>
<comment type="similarity">
    <text evidence="2">Belongs to the GMC oxidoreductase family.</text>
</comment>
<evidence type="ECO:0000256" key="2">
    <source>
        <dbReference type="ARBA" id="ARBA00010790"/>
    </source>
</evidence>
<keyword evidence="4" id="KW-0285">Flavoprotein</keyword>
<keyword evidence="5" id="KW-0274">FAD</keyword>
<evidence type="ECO:0000256" key="1">
    <source>
        <dbReference type="ARBA" id="ARBA00001974"/>
    </source>
</evidence>
<dbReference type="Pfam" id="PF01266">
    <property type="entry name" value="DAO"/>
    <property type="match status" value="1"/>
</dbReference>
<keyword evidence="3" id="KW-0153">Cholesterol metabolism</keyword>
<dbReference type="GO" id="GO:0016995">
    <property type="term" value="F:cholesterol oxidase activity"/>
    <property type="evidence" value="ECO:0007669"/>
    <property type="project" value="UniProtKB-EC"/>
</dbReference>
<dbReference type="Gene3D" id="3.50.50.60">
    <property type="entry name" value="FAD/NAD(P)-binding domain"/>
    <property type="match status" value="3"/>
</dbReference>
<evidence type="ECO:0000256" key="10">
    <source>
        <dbReference type="ARBA" id="ARBA00023235"/>
    </source>
</evidence>
<gene>
    <name evidence="17" type="ORF">SAMN05421684_1146</name>
</gene>
<dbReference type="InterPro" id="IPR007867">
    <property type="entry name" value="GMC_OxRtase_C"/>
</dbReference>
<dbReference type="Pfam" id="PF05199">
    <property type="entry name" value="GMC_oxred_C"/>
    <property type="match status" value="1"/>
</dbReference>
<evidence type="ECO:0000256" key="11">
    <source>
        <dbReference type="ARBA" id="ARBA00038856"/>
    </source>
</evidence>
<proteinExistence type="inferred from homology"/>
<keyword evidence="9" id="KW-0753">Steroid metabolism</keyword>
<reference evidence="18" key="1">
    <citation type="submission" date="2016-10" db="EMBL/GenBank/DDBJ databases">
        <authorList>
            <person name="Varghese N."/>
            <person name="Submissions S."/>
        </authorList>
    </citation>
    <scope>NUCLEOTIDE SEQUENCE [LARGE SCALE GENOMIC DNA]</scope>
    <source>
        <strain evidence="18">DSM 44718</strain>
    </source>
</reference>
<evidence type="ECO:0000259" key="16">
    <source>
        <dbReference type="PROSITE" id="PS50206"/>
    </source>
</evidence>
<keyword evidence="18" id="KW-1185">Reference proteome</keyword>